<comment type="caution">
    <text evidence="2">The sequence shown here is derived from an EMBL/GenBank/DDBJ whole genome shotgun (WGS) entry which is preliminary data.</text>
</comment>
<dbReference type="Proteomes" id="UP000076584">
    <property type="component" value="Unassembled WGS sequence"/>
</dbReference>
<protein>
    <submittedName>
        <fullName evidence="2">Metalloprotease</fullName>
    </submittedName>
</protein>
<evidence type="ECO:0000256" key="1">
    <source>
        <dbReference type="SAM" id="SignalP"/>
    </source>
</evidence>
<accession>A0A161Y2I2</accession>
<dbReference type="EMBL" id="LFIW01001090">
    <property type="protein sequence ID" value="KZL83612.1"/>
    <property type="molecule type" value="Genomic_DNA"/>
</dbReference>
<organism evidence="2 3">
    <name type="scientific">Colletotrichum incanum</name>
    <name type="common">Soybean anthracnose fungus</name>
    <dbReference type="NCBI Taxonomy" id="1573173"/>
    <lineage>
        <taxon>Eukaryota</taxon>
        <taxon>Fungi</taxon>
        <taxon>Dikarya</taxon>
        <taxon>Ascomycota</taxon>
        <taxon>Pezizomycotina</taxon>
        <taxon>Sordariomycetes</taxon>
        <taxon>Hypocreomycetidae</taxon>
        <taxon>Glomerellales</taxon>
        <taxon>Glomerellaceae</taxon>
        <taxon>Colletotrichum</taxon>
        <taxon>Colletotrichum spaethianum species complex</taxon>
    </lineage>
</organism>
<name>A0A161Y2I2_COLIC</name>
<feature type="signal peptide" evidence="1">
    <location>
        <begin position="1"/>
        <end position="20"/>
    </location>
</feature>
<evidence type="ECO:0000313" key="3">
    <source>
        <dbReference type="Proteomes" id="UP000076584"/>
    </source>
</evidence>
<keyword evidence="2" id="KW-0645">Protease</keyword>
<gene>
    <name evidence="2" type="ORF">CI238_05995</name>
</gene>
<keyword evidence="1" id="KW-0732">Signal</keyword>
<dbReference type="GO" id="GO:0008237">
    <property type="term" value="F:metallopeptidase activity"/>
    <property type="evidence" value="ECO:0007669"/>
    <property type="project" value="UniProtKB-KW"/>
</dbReference>
<dbReference type="AlphaFoldDB" id="A0A161Y2I2"/>
<dbReference type="GO" id="GO:0006508">
    <property type="term" value="P:proteolysis"/>
    <property type="evidence" value="ECO:0007669"/>
    <property type="project" value="UniProtKB-KW"/>
</dbReference>
<keyword evidence="2" id="KW-0378">Hydrolase</keyword>
<keyword evidence="2" id="KW-0482">Metalloprotease</keyword>
<proteinExistence type="predicted"/>
<reference evidence="2 3" key="1">
    <citation type="submission" date="2015-06" db="EMBL/GenBank/DDBJ databases">
        <title>Survival trade-offs in plant roots during colonization by closely related pathogenic and mutualistic fungi.</title>
        <authorList>
            <person name="Hacquard S."/>
            <person name="Kracher B."/>
            <person name="Hiruma K."/>
            <person name="Weinman A."/>
            <person name="Muench P."/>
            <person name="Garrido Oter R."/>
            <person name="Ver Loren van Themaat E."/>
            <person name="Dallerey J.-F."/>
            <person name="Damm U."/>
            <person name="Henrissat B."/>
            <person name="Lespinet O."/>
            <person name="Thon M."/>
            <person name="Kemen E."/>
            <person name="McHardy A.C."/>
            <person name="Schulze-Lefert P."/>
            <person name="O'Connell R.J."/>
        </authorList>
    </citation>
    <scope>NUCLEOTIDE SEQUENCE [LARGE SCALE GENOMIC DNA]</scope>
    <source>
        <strain evidence="2 3">MAFF 238704</strain>
    </source>
</reference>
<sequence length="146" mass="16757">MRFFQLFDIFLLVFIITTGASFFNEQVIILPRCGNEVADKRFTRDNIYSGQRGSLEGLDVTVHLHTASSTDRVNAITDDASRAQFEFLQTMFAEHDINLHWNGIVASQTVDDWLAQFTWPIKSDRVAQKKQFLTSTRLGGYDELNF</sequence>
<keyword evidence="3" id="KW-1185">Reference proteome</keyword>
<evidence type="ECO:0000313" key="2">
    <source>
        <dbReference type="EMBL" id="KZL83612.1"/>
    </source>
</evidence>
<feature type="chain" id="PRO_5007829458" evidence="1">
    <location>
        <begin position="21"/>
        <end position="146"/>
    </location>
</feature>